<protein>
    <recommendedName>
        <fullName evidence="2">DUF7953 domain-containing protein</fullName>
    </recommendedName>
</protein>
<evidence type="ECO:0000313" key="4">
    <source>
        <dbReference type="Proteomes" id="UP000639772"/>
    </source>
</evidence>
<reference evidence="3 4" key="1">
    <citation type="journal article" date="2020" name="Nat. Food">
        <title>A phased Vanilla planifolia genome enables genetic improvement of flavour and production.</title>
        <authorList>
            <person name="Hasing T."/>
            <person name="Tang H."/>
            <person name="Brym M."/>
            <person name="Khazi F."/>
            <person name="Huang T."/>
            <person name="Chambers A.H."/>
        </authorList>
    </citation>
    <scope>NUCLEOTIDE SEQUENCE [LARGE SCALE GENOMIC DNA]</scope>
    <source>
        <tissue evidence="3">Leaf</tissue>
    </source>
</reference>
<accession>A0A835RBY0</accession>
<name>A0A835RBY0_VANPL</name>
<keyword evidence="1" id="KW-0472">Membrane</keyword>
<keyword evidence="1" id="KW-0812">Transmembrane</keyword>
<keyword evidence="1" id="KW-1133">Transmembrane helix</keyword>
<evidence type="ECO:0000259" key="2">
    <source>
        <dbReference type="Pfam" id="PF25829"/>
    </source>
</evidence>
<proteinExistence type="predicted"/>
<evidence type="ECO:0000256" key="1">
    <source>
        <dbReference type="SAM" id="Phobius"/>
    </source>
</evidence>
<dbReference type="PANTHER" id="PTHR33780:SF3">
    <property type="entry name" value="EXPRESSED PROTEIN"/>
    <property type="match status" value="1"/>
</dbReference>
<evidence type="ECO:0000313" key="3">
    <source>
        <dbReference type="EMBL" id="KAG0489455.1"/>
    </source>
</evidence>
<dbReference type="PANTHER" id="PTHR33780">
    <property type="entry name" value="EXPRESSED PROTEIN"/>
    <property type="match status" value="1"/>
</dbReference>
<sequence length="288" mass="32924">MVPVYDGAGQNHRLLVPWAVRSSLQKVRSGEGSFGWASLPRHCRHHWMISPLCDSIGSLYLLSPCIRTGYMLPLGILIPTLLLVVYSFPGIGAVNTVTLGSIEIFDVHEWFLPDPIIYFHCHGEKNKTILPDVKKNHVLYIFNGEESWQPLTELPEKKCKRCGFYEKDTFKSDDVFDEWELCPADFVDGKYICYKENEFNATFVCPDCIPSTGSEQQDHQNAGLNRNRRNVALIVVLCLLASLVVITGMTAAYKYWQKRRREEEKARFLKLFNEGEDFGDELDLDPIV</sequence>
<feature type="transmembrane region" description="Helical" evidence="1">
    <location>
        <begin position="231"/>
        <end position="253"/>
    </location>
</feature>
<dbReference type="AlphaFoldDB" id="A0A835RBY0"/>
<dbReference type="Proteomes" id="UP000639772">
    <property type="component" value="Chromosome 3"/>
</dbReference>
<dbReference type="OrthoDB" id="2014701at2759"/>
<feature type="domain" description="DUF7953" evidence="2">
    <location>
        <begin position="96"/>
        <end position="206"/>
    </location>
</feature>
<dbReference type="InterPro" id="IPR057713">
    <property type="entry name" value="DUF7953"/>
</dbReference>
<organism evidence="3 4">
    <name type="scientific">Vanilla planifolia</name>
    <name type="common">Vanilla</name>
    <dbReference type="NCBI Taxonomy" id="51239"/>
    <lineage>
        <taxon>Eukaryota</taxon>
        <taxon>Viridiplantae</taxon>
        <taxon>Streptophyta</taxon>
        <taxon>Embryophyta</taxon>
        <taxon>Tracheophyta</taxon>
        <taxon>Spermatophyta</taxon>
        <taxon>Magnoliopsida</taxon>
        <taxon>Liliopsida</taxon>
        <taxon>Asparagales</taxon>
        <taxon>Orchidaceae</taxon>
        <taxon>Vanilloideae</taxon>
        <taxon>Vanilleae</taxon>
        <taxon>Vanilla</taxon>
    </lineage>
</organism>
<gene>
    <name evidence="3" type="ORF">HPP92_006318</name>
</gene>
<comment type="caution">
    <text evidence="3">The sequence shown here is derived from an EMBL/GenBank/DDBJ whole genome shotgun (WGS) entry which is preliminary data.</text>
</comment>
<dbReference type="EMBL" id="JADCNM010000003">
    <property type="protein sequence ID" value="KAG0489455.1"/>
    <property type="molecule type" value="Genomic_DNA"/>
</dbReference>
<dbReference type="Pfam" id="PF25829">
    <property type="entry name" value="DUF7953"/>
    <property type="match status" value="1"/>
</dbReference>